<evidence type="ECO:0000256" key="2">
    <source>
        <dbReference type="ARBA" id="ARBA00023002"/>
    </source>
</evidence>
<dbReference type="InterPro" id="IPR036220">
    <property type="entry name" value="UDP-Glc/GDP-Man_DH_C_sf"/>
</dbReference>
<dbReference type="GO" id="GO:0016628">
    <property type="term" value="F:oxidoreductase activity, acting on the CH-CH group of donors, NAD or NADP as acceptor"/>
    <property type="evidence" value="ECO:0007669"/>
    <property type="project" value="InterPro"/>
</dbReference>
<keyword evidence="3" id="KW-0520">NAD</keyword>
<dbReference type="Pfam" id="PF00984">
    <property type="entry name" value="UDPG_MGDP_dh"/>
    <property type="match status" value="1"/>
</dbReference>
<dbReference type="SUPFAM" id="SSF48179">
    <property type="entry name" value="6-phosphogluconate dehydrogenase C-terminal domain-like"/>
    <property type="match status" value="1"/>
</dbReference>
<evidence type="ECO:0000256" key="4">
    <source>
        <dbReference type="PIRNR" id="PIRNR000124"/>
    </source>
</evidence>
<dbReference type="SUPFAM" id="SSF51735">
    <property type="entry name" value="NAD(P)-binding Rossmann-fold domains"/>
    <property type="match status" value="1"/>
</dbReference>
<reference evidence="6 7" key="1">
    <citation type="submission" date="2016-09" db="EMBL/GenBank/DDBJ databases">
        <title>Draft genome sequence for the type strain of Desulfuribacillus alkaliarsenatis AHT28, an obligately anaerobic, sulfidogenic bacterium isolated from Russian soda lake sediments.</title>
        <authorList>
            <person name="Abin C.A."/>
            <person name="Hollibaugh J.T."/>
        </authorList>
    </citation>
    <scope>NUCLEOTIDE SEQUENCE [LARGE SCALE GENOMIC DNA]</scope>
    <source>
        <strain evidence="6 7">AHT28</strain>
    </source>
</reference>
<gene>
    <name evidence="6" type="ORF">BHF68_06980</name>
</gene>
<evidence type="ECO:0000256" key="1">
    <source>
        <dbReference type="ARBA" id="ARBA00006601"/>
    </source>
</evidence>
<name>A0A1E5G2P4_9FIRM</name>
<dbReference type="PIRSF" id="PIRSF500136">
    <property type="entry name" value="UDP_ManNAc_DH"/>
    <property type="match status" value="1"/>
</dbReference>
<dbReference type="InterPro" id="IPR028359">
    <property type="entry name" value="UDP_ManNAc/GlcNAc_DH"/>
</dbReference>
<dbReference type="InterPro" id="IPR014026">
    <property type="entry name" value="UDP-Glc/GDP-Man_DH_dimer"/>
</dbReference>
<comment type="similarity">
    <text evidence="1 4">Belongs to the UDP-glucose/GDP-mannose dehydrogenase family.</text>
</comment>
<dbReference type="RefSeq" id="WP_069643384.1">
    <property type="nucleotide sequence ID" value="NZ_MIJE01000030.1"/>
</dbReference>
<dbReference type="GO" id="GO:0016616">
    <property type="term" value="F:oxidoreductase activity, acting on the CH-OH group of donors, NAD or NADP as acceptor"/>
    <property type="evidence" value="ECO:0007669"/>
    <property type="project" value="InterPro"/>
</dbReference>
<dbReference type="AlphaFoldDB" id="A0A1E5G2P4"/>
<proteinExistence type="inferred from homology"/>
<dbReference type="InterPro" id="IPR017476">
    <property type="entry name" value="UDP-Glc/GDP-Man"/>
</dbReference>
<dbReference type="InterPro" id="IPR014027">
    <property type="entry name" value="UDP-Glc/GDP-Man_DH_C"/>
</dbReference>
<comment type="caution">
    <text evidence="6">The sequence shown here is derived from an EMBL/GenBank/DDBJ whole genome shotgun (WGS) entry which is preliminary data.</text>
</comment>
<evidence type="ECO:0000313" key="7">
    <source>
        <dbReference type="Proteomes" id="UP000094296"/>
    </source>
</evidence>
<dbReference type="Pfam" id="PF03721">
    <property type="entry name" value="UDPG_MGDP_dh_N"/>
    <property type="match status" value="1"/>
</dbReference>
<dbReference type="InterPro" id="IPR008927">
    <property type="entry name" value="6-PGluconate_DH-like_C_sf"/>
</dbReference>
<dbReference type="OrthoDB" id="9803238at2"/>
<dbReference type="InterPro" id="IPR036291">
    <property type="entry name" value="NAD(P)-bd_dom_sf"/>
</dbReference>
<keyword evidence="7" id="KW-1185">Reference proteome</keyword>
<evidence type="ECO:0000313" key="6">
    <source>
        <dbReference type="EMBL" id="OEF96801.1"/>
    </source>
</evidence>
<feature type="domain" description="UDP-glucose/GDP-mannose dehydrogenase C-terminal" evidence="5">
    <location>
        <begin position="329"/>
        <end position="425"/>
    </location>
</feature>
<organism evidence="6 7">
    <name type="scientific">Desulfuribacillus alkaliarsenatis</name>
    <dbReference type="NCBI Taxonomy" id="766136"/>
    <lineage>
        <taxon>Bacteria</taxon>
        <taxon>Bacillati</taxon>
        <taxon>Bacillota</taxon>
        <taxon>Desulfuribacillia</taxon>
        <taxon>Desulfuribacillales</taxon>
        <taxon>Desulfuribacillaceae</taxon>
        <taxon>Desulfuribacillus</taxon>
    </lineage>
</organism>
<accession>A0A1E5G2P4</accession>
<evidence type="ECO:0000259" key="5">
    <source>
        <dbReference type="SMART" id="SM00984"/>
    </source>
</evidence>
<dbReference type="NCBIfam" id="TIGR03026">
    <property type="entry name" value="NDP-sugDHase"/>
    <property type="match status" value="1"/>
</dbReference>
<dbReference type="PIRSF" id="PIRSF000124">
    <property type="entry name" value="UDPglc_GDPman_dh"/>
    <property type="match status" value="1"/>
</dbReference>
<sequence length="437" mass="48114">MVKETEHSDINTKGIAVIGLGFIGLPLALSYSMRGANVIGIDVIPELIDEINQGISHHLEQYNNLTIRDILKEQLTAKRFIATSNYYEASQQVDTYIVTVGIPIKDGVPNYTYIDSACNSIAKVLKEGDTVIIRSTVIPGTTEGRIAPLLQMKSGLIPGQDFYLAYASERIAEGRAFVEFESMPIALGGINEESAKRAKEILTIVTKAEVTISSIKTVETAKVIENIQRDVNIAMVQEFARFAQAFDIDTQELIKVANTHTRVNLLTPGPGVGGYCLPNAFYYLEPRAESLGVSLDLLRTARNINDGVPSAIVDRLEQALGTIHGKKIAVLGLAMKDYSNDDRISPPIDIVNILLSKGAKVFAYDPAVITTYDFKYPSLYDCVQDADALMLLTMQEEFRYLDWAEVISKLAEQAAIFDAKNIISLEMLTDGIKLLRI</sequence>
<protein>
    <submittedName>
        <fullName evidence="6">Nucleotide sugar dehydrogenase</fullName>
    </submittedName>
</protein>
<dbReference type="InterPro" id="IPR001732">
    <property type="entry name" value="UDP-Glc/GDP-Man_DH_N"/>
</dbReference>
<dbReference type="Pfam" id="PF03720">
    <property type="entry name" value="UDPG_MGDP_dh_C"/>
    <property type="match status" value="1"/>
</dbReference>
<evidence type="ECO:0000256" key="3">
    <source>
        <dbReference type="ARBA" id="ARBA00023027"/>
    </source>
</evidence>
<dbReference type="STRING" id="766136.BHF68_06980"/>
<dbReference type="GO" id="GO:0000271">
    <property type="term" value="P:polysaccharide biosynthetic process"/>
    <property type="evidence" value="ECO:0007669"/>
    <property type="project" value="InterPro"/>
</dbReference>
<dbReference type="Gene3D" id="3.40.50.720">
    <property type="entry name" value="NAD(P)-binding Rossmann-like Domain"/>
    <property type="match status" value="2"/>
</dbReference>
<dbReference type="EMBL" id="MIJE01000030">
    <property type="protein sequence ID" value="OEF96801.1"/>
    <property type="molecule type" value="Genomic_DNA"/>
</dbReference>
<dbReference type="PANTHER" id="PTHR43491">
    <property type="entry name" value="UDP-N-ACETYL-D-MANNOSAMINE DEHYDROGENASE"/>
    <property type="match status" value="1"/>
</dbReference>
<dbReference type="GO" id="GO:0051287">
    <property type="term" value="F:NAD binding"/>
    <property type="evidence" value="ECO:0007669"/>
    <property type="project" value="InterPro"/>
</dbReference>
<dbReference type="SUPFAM" id="SSF52413">
    <property type="entry name" value="UDP-glucose/GDP-mannose dehydrogenase C-terminal domain"/>
    <property type="match status" value="1"/>
</dbReference>
<keyword evidence="2" id="KW-0560">Oxidoreductase</keyword>
<dbReference type="Proteomes" id="UP000094296">
    <property type="component" value="Unassembled WGS sequence"/>
</dbReference>
<dbReference type="PANTHER" id="PTHR43491:SF2">
    <property type="entry name" value="UDP-N-ACETYL-D-MANNOSAMINE DEHYDROGENASE"/>
    <property type="match status" value="1"/>
</dbReference>
<dbReference type="SMART" id="SM00984">
    <property type="entry name" value="UDPG_MGDP_dh_C"/>
    <property type="match status" value="1"/>
</dbReference>